<dbReference type="InterPro" id="IPR030854">
    <property type="entry name" value="RNase_J_bac"/>
</dbReference>
<evidence type="ECO:0000256" key="2">
    <source>
        <dbReference type="ARBA" id="ARBA00022722"/>
    </source>
</evidence>
<dbReference type="EC" id="3.1.-.-" evidence="9"/>
<dbReference type="Gene3D" id="3.10.20.580">
    <property type="match status" value="1"/>
</dbReference>
<dbReference type="InterPro" id="IPR055132">
    <property type="entry name" value="RNase_J_b_CASP"/>
</dbReference>
<evidence type="ECO:0000256" key="8">
    <source>
        <dbReference type="ARBA" id="ARBA00022884"/>
    </source>
</evidence>
<dbReference type="InterPro" id="IPR004613">
    <property type="entry name" value="RNase_J"/>
</dbReference>
<dbReference type="Pfam" id="PF17770">
    <property type="entry name" value="RNase_J_C"/>
    <property type="match status" value="1"/>
</dbReference>
<dbReference type="Pfam" id="PF22505">
    <property type="entry name" value="RNase_J_b_CASP"/>
    <property type="match status" value="1"/>
</dbReference>
<comment type="function">
    <text evidence="9">An RNase that has 5'-3' exonuclease and possibly endonuclease activity. Involved in maturation of rRNA and in some organisms also mRNA maturation and/or decay.</text>
</comment>
<keyword evidence="8 9" id="KW-0694">RNA-binding</keyword>
<dbReference type="NCBIfam" id="TIGR00649">
    <property type="entry name" value="MG423"/>
    <property type="match status" value="1"/>
</dbReference>
<feature type="region of interest" description="Disordered" evidence="10">
    <location>
        <begin position="1"/>
        <end position="22"/>
    </location>
</feature>
<feature type="compositionally biased region" description="Basic and acidic residues" evidence="10">
    <location>
        <begin position="1"/>
        <end position="12"/>
    </location>
</feature>
<evidence type="ECO:0000313" key="12">
    <source>
        <dbReference type="EMBL" id="GLJ66696.1"/>
    </source>
</evidence>
<reference evidence="12" key="2">
    <citation type="submission" date="2023-01" db="EMBL/GenBank/DDBJ databases">
        <authorList>
            <person name="Sun Q."/>
            <person name="Evtushenko L."/>
        </authorList>
    </citation>
    <scope>NUCLEOTIDE SEQUENCE</scope>
    <source>
        <strain evidence="12">VKM Ac-1246</strain>
    </source>
</reference>
<organism evidence="12 13">
    <name type="scientific">Nocardioides luteus</name>
    <dbReference type="NCBI Taxonomy" id="1844"/>
    <lineage>
        <taxon>Bacteria</taxon>
        <taxon>Bacillati</taxon>
        <taxon>Actinomycetota</taxon>
        <taxon>Actinomycetes</taxon>
        <taxon>Propionibacteriales</taxon>
        <taxon>Nocardioidaceae</taxon>
        <taxon>Nocardioides</taxon>
    </lineage>
</organism>
<comment type="caution">
    <text evidence="12">The sequence shown here is derived from an EMBL/GenBank/DDBJ whole genome shotgun (WGS) entry which is preliminary data.</text>
</comment>
<dbReference type="InterPro" id="IPR001279">
    <property type="entry name" value="Metallo-B-lactamas"/>
</dbReference>
<evidence type="ECO:0000256" key="1">
    <source>
        <dbReference type="ARBA" id="ARBA00022490"/>
    </source>
</evidence>
<dbReference type="PANTHER" id="PTHR43694">
    <property type="entry name" value="RIBONUCLEASE J"/>
    <property type="match status" value="1"/>
</dbReference>
<feature type="domain" description="Metallo-beta-lactamase" evidence="11">
    <location>
        <begin position="33"/>
        <end position="228"/>
    </location>
</feature>
<dbReference type="CDD" id="cd07714">
    <property type="entry name" value="RNaseJ_MBL-fold"/>
    <property type="match status" value="1"/>
</dbReference>
<dbReference type="EMBL" id="BSEL01000002">
    <property type="protein sequence ID" value="GLJ66696.1"/>
    <property type="molecule type" value="Genomic_DNA"/>
</dbReference>
<evidence type="ECO:0000256" key="5">
    <source>
        <dbReference type="ARBA" id="ARBA00022801"/>
    </source>
</evidence>
<keyword evidence="6" id="KW-0862">Zinc</keyword>
<keyword evidence="5 9" id="KW-0378">Hydrolase</keyword>
<comment type="similarity">
    <text evidence="9">Belongs to the metallo-beta-lactamase superfamily. RNA-metabolizing metallo-beta-lactamase-like family. Bacterial RNase J subfamily.</text>
</comment>
<protein>
    <recommendedName>
        <fullName evidence="9">Ribonuclease J</fullName>
        <shortName evidence="9">RNase J</shortName>
        <ecNumber evidence="9">3.1.-.-</ecNumber>
    </recommendedName>
</protein>
<name>A0ABQ5SSA8_9ACTN</name>
<evidence type="ECO:0000256" key="3">
    <source>
        <dbReference type="ARBA" id="ARBA00022723"/>
    </source>
</evidence>
<dbReference type="InterPro" id="IPR011108">
    <property type="entry name" value="RMMBL"/>
</dbReference>
<feature type="binding site" evidence="9">
    <location>
        <begin position="377"/>
        <end position="381"/>
    </location>
    <ligand>
        <name>substrate</name>
    </ligand>
</feature>
<dbReference type="PANTHER" id="PTHR43694:SF1">
    <property type="entry name" value="RIBONUCLEASE J"/>
    <property type="match status" value="1"/>
</dbReference>
<evidence type="ECO:0000256" key="9">
    <source>
        <dbReference type="HAMAP-Rule" id="MF_01491"/>
    </source>
</evidence>
<dbReference type="Gene3D" id="3.60.15.10">
    <property type="entry name" value="Ribonuclease Z/Hydroxyacylglutathione hydrolase-like"/>
    <property type="match status" value="1"/>
</dbReference>
<dbReference type="InterPro" id="IPR042173">
    <property type="entry name" value="RNase_J_2"/>
</dbReference>
<comment type="subunit">
    <text evidence="9">Homodimer, may be a subunit of the RNA degradosome.</text>
</comment>
<evidence type="ECO:0000256" key="10">
    <source>
        <dbReference type="SAM" id="MobiDB-lite"/>
    </source>
</evidence>
<evidence type="ECO:0000259" key="11">
    <source>
        <dbReference type="SMART" id="SM00849"/>
    </source>
</evidence>
<reference evidence="12" key="1">
    <citation type="journal article" date="2014" name="Int. J. Syst. Evol. Microbiol.">
        <title>Complete genome of a new Firmicutes species belonging to the dominant human colonic microbiota ('Ruminococcus bicirculans') reveals two chromosomes and a selective capacity to utilize plant glucans.</title>
        <authorList>
            <consortium name="NISC Comparative Sequencing Program"/>
            <person name="Wegmann U."/>
            <person name="Louis P."/>
            <person name="Goesmann A."/>
            <person name="Henrissat B."/>
            <person name="Duncan S.H."/>
            <person name="Flint H.J."/>
        </authorList>
    </citation>
    <scope>NUCLEOTIDE SEQUENCE</scope>
    <source>
        <strain evidence="12">VKM Ac-1246</strain>
    </source>
</reference>
<dbReference type="Proteomes" id="UP001142292">
    <property type="component" value="Unassembled WGS sequence"/>
</dbReference>
<keyword evidence="4 9" id="KW-0255">Endonuclease</keyword>
<evidence type="ECO:0000313" key="13">
    <source>
        <dbReference type="Proteomes" id="UP001142292"/>
    </source>
</evidence>
<keyword evidence="13" id="KW-1185">Reference proteome</keyword>
<proteinExistence type="inferred from homology"/>
<sequence>MPLSHPHPELTEPGKLPKGGLRVTPLGGLGEVGRNMTVFEYDGRLLIVDCGVLFPEEQQPGVDLILPDFGPIRDRLGDVEALVLTHGHEDHIGATPYLLRERQDIPLVGSELTLALLGSKLREHRLRETVQHKVREGDTISFGPFELEFVAVNHSIPDALAVAIRTGAGLVLHTGDFKMDQLPLDGRITDLRAFARLGEEGVDLFLTDSTNAEVPGFTTAEKKISPAIEQVFRESDQRIIVACFASHVHRVQQVLDSAVAHGRKVAYVGRSMVRNMQIASDLGYLHVPEDVIVDAKELAELPPEKVVMVSTGSQGEPMSALSRIANGTHNFVHIEPGDTVLLASSLIPGNENSVYRVINGLARLGANVVHKGNALVHVSGHASAGELLYCYNIVRPRNVMPVHGEVRHLLANGDLARQTGVESVVYAEDGVVVDLIDGKAEIAGKVECGYVFVDGTTVGDVTESELKDRRILGEEGFVSIIVVVDSVNGTVASGPEIHARGHAWPDNAFDPIKQPIVKAVNRAISEGATDTYQLQQAIRRTFGRWVSSTHRRRPMIIPVVIEA</sequence>
<dbReference type="Pfam" id="PF07521">
    <property type="entry name" value="RMMBL"/>
    <property type="match status" value="1"/>
</dbReference>
<evidence type="ECO:0000256" key="7">
    <source>
        <dbReference type="ARBA" id="ARBA00022839"/>
    </source>
</evidence>
<dbReference type="HAMAP" id="MF_01491">
    <property type="entry name" value="RNase_J_bact"/>
    <property type="match status" value="1"/>
</dbReference>
<keyword evidence="2 9" id="KW-0540">Nuclease</keyword>
<keyword evidence="9" id="KW-0698">rRNA processing</keyword>
<dbReference type="SUPFAM" id="SSF56281">
    <property type="entry name" value="Metallo-hydrolase/oxidoreductase"/>
    <property type="match status" value="1"/>
</dbReference>
<evidence type="ECO:0000256" key="6">
    <source>
        <dbReference type="ARBA" id="ARBA00022833"/>
    </source>
</evidence>
<dbReference type="SMART" id="SM00849">
    <property type="entry name" value="Lactamase_B"/>
    <property type="match status" value="1"/>
</dbReference>
<keyword evidence="7 9" id="KW-0269">Exonuclease</keyword>
<dbReference type="InterPro" id="IPR036866">
    <property type="entry name" value="RibonucZ/Hydroxyglut_hydro"/>
</dbReference>
<dbReference type="Gene3D" id="3.40.50.10710">
    <property type="entry name" value="Metallo-hydrolase/oxidoreductase"/>
    <property type="match status" value="1"/>
</dbReference>
<keyword evidence="1 9" id="KW-0963">Cytoplasm</keyword>
<gene>
    <name evidence="9 12" type="primary">rnj</name>
    <name evidence="12" type="ORF">GCM10017579_07320</name>
</gene>
<comment type="subcellular location">
    <subcellularLocation>
        <location evidence="9">Cytoplasm</location>
    </subcellularLocation>
</comment>
<keyword evidence="3" id="KW-0479">Metal-binding</keyword>
<dbReference type="Pfam" id="PF00753">
    <property type="entry name" value="Lactamase_B"/>
    <property type="match status" value="1"/>
</dbReference>
<dbReference type="InterPro" id="IPR041636">
    <property type="entry name" value="RNase_J_C"/>
</dbReference>
<accession>A0ABQ5SSA8</accession>
<evidence type="ECO:0000256" key="4">
    <source>
        <dbReference type="ARBA" id="ARBA00022759"/>
    </source>
</evidence>
<dbReference type="PIRSF" id="PIRSF004803">
    <property type="entry name" value="RnjA"/>
    <property type="match status" value="1"/>
</dbReference>